<dbReference type="InterPro" id="IPR050109">
    <property type="entry name" value="HTH-type_TetR-like_transc_reg"/>
</dbReference>
<accession>A0A1I4B983</accession>
<dbReference type="OrthoDB" id="7584337at2"/>
<keyword evidence="2 4" id="KW-0238">DNA-binding</keyword>
<dbReference type="AlphaFoldDB" id="A0A1I4B983"/>
<name>A0A1I4B983_9PROT</name>
<dbReference type="InterPro" id="IPR036271">
    <property type="entry name" value="Tet_transcr_reg_TetR-rel_C_sf"/>
</dbReference>
<evidence type="ECO:0000259" key="5">
    <source>
        <dbReference type="PROSITE" id="PS50977"/>
    </source>
</evidence>
<dbReference type="GO" id="GO:0000976">
    <property type="term" value="F:transcription cis-regulatory region binding"/>
    <property type="evidence" value="ECO:0007669"/>
    <property type="project" value="TreeGrafter"/>
</dbReference>
<keyword evidence="1" id="KW-0805">Transcription regulation</keyword>
<dbReference type="PANTHER" id="PTHR30055">
    <property type="entry name" value="HTH-TYPE TRANSCRIPTIONAL REGULATOR RUTR"/>
    <property type="match status" value="1"/>
</dbReference>
<dbReference type="RefSeq" id="WP_092960597.1">
    <property type="nucleotide sequence ID" value="NZ_FOSQ01000005.1"/>
</dbReference>
<evidence type="ECO:0000256" key="4">
    <source>
        <dbReference type="PROSITE-ProRule" id="PRU00335"/>
    </source>
</evidence>
<dbReference type="SUPFAM" id="SSF46689">
    <property type="entry name" value="Homeodomain-like"/>
    <property type="match status" value="1"/>
</dbReference>
<dbReference type="STRING" id="1123062.SAMN02745775_10559"/>
<feature type="domain" description="HTH tetR-type" evidence="5">
    <location>
        <begin position="4"/>
        <end position="64"/>
    </location>
</feature>
<dbReference type="PROSITE" id="PS50977">
    <property type="entry name" value="HTH_TETR_2"/>
    <property type="match status" value="1"/>
</dbReference>
<feature type="DNA-binding region" description="H-T-H motif" evidence="4">
    <location>
        <begin position="27"/>
        <end position="46"/>
    </location>
</feature>
<evidence type="ECO:0000313" key="6">
    <source>
        <dbReference type="EMBL" id="SFK64900.1"/>
    </source>
</evidence>
<dbReference type="EMBL" id="FOSQ01000005">
    <property type="protein sequence ID" value="SFK64900.1"/>
    <property type="molecule type" value="Genomic_DNA"/>
</dbReference>
<dbReference type="InterPro" id="IPR001647">
    <property type="entry name" value="HTH_TetR"/>
</dbReference>
<dbReference type="InterPro" id="IPR009057">
    <property type="entry name" value="Homeodomain-like_sf"/>
</dbReference>
<organism evidence="6 7">
    <name type="scientific">Falsiroseomonas stagni DSM 19981</name>
    <dbReference type="NCBI Taxonomy" id="1123062"/>
    <lineage>
        <taxon>Bacteria</taxon>
        <taxon>Pseudomonadati</taxon>
        <taxon>Pseudomonadota</taxon>
        <taxon>Alphaproteobacteria</taxon>
        <taxon>Acetobacterales</taxon>
        <taxon>Roseomonadaceae</taxon>
        <taxon>Falsiroseomonas</taxon>
    </lineage>
</organism>
<dbReference type="InterPro" id="IPR039536">
    <property type="entry name" value="TetR_C_Proteobacteria"/>
</dbReference>
<evidence type="ECO:0000256" key="1">
    <source>
        <dbReference type="ARBA" id="ARBA00023015"/>
    </source>
</evidence>
<keyword evidence="3" id="KW-0804">Transcription</keyword>
<dbReference type="SUPFAM" id="SSF48498">
    <property type="entry name" value="Tetracyclin repressor-like, C-terminal domain"/>
    <property type="match status" value="1"/>
</dbReference>
<dbReference type="Pfam" id="PF14246">
    <property type="entry name" value="TetR_C_7"/>
    <property type="match status" value="1"/>
</dbReference>
<keyword evidence="7" id="KW-1185">Reference proteome</keyword>
<dbReference type="Proteomes" id="UP000199473">
    <property type="component" value="Unassembled WGS sequence"/>
</dbReference>
<reference evidence="6 7" key="1">
    <citation type="submission" date="2016-10" db="EMBL/GenBank/DDBJ databases">
        <authorList>
            <person name="de Groot N.N."/>
        </authorList>
    </citation>
    <scope>NUCLEOTIDE SEQUENCE [LARGE SCALE GENOMIC DNA]</scope>
    <source>
        <strain evidence="6 7">DSM 19981</strain>
    </source>
</reference>
<evidence type="ECO:0000313" key="7">
    <source>
        <dbReference type="Proteomes" id="UP000199473"/>
    </source>
</evidence>
<dbReference type="Pfam" id="PF00440">
    <property type="entry name" value="TetR_N"/>
    <property type="match status" value="1"/>
</dbReference>
<proteinExistence type="predicted"/>
<protein>
    <submittedName>
        <fullName evidence="6">Transcriptional regulator, TetR family</fullName>
    </submittedName>
</protein>
<dbReference type="GO" id="GO:0003700">
    <property type="term" value="F:DNA-binding transcription factor activity"/>
    <property type="evidence" value="ECO:0007669"/>
    <property type="project" value="TreeGrafter"/>
</dbReference>
<sequence>MPGPQRARLLCEAAGQVFLRDGYAEARLDDVARLAGMSKRTLYQHFPSKAALFEACIAAALAPVHALPESEGETEDLAAGLAGILEQAAGQLLSARQTAIFRLVIAEGGRTPELAESFHRVILARGATTLQRRLEREIGRGRLLLEDAEAGARLLLGMALGAVQIKLLLGLRASPDGAEVAGLARRAVAIFLHGAAARPAA</sequence>
<dbReference type="FunFam" id="1.10.10.60:FF:000141">
    <property type="entry name" value="TetR family transcriptional regulator"/>
    <property type="match status" value="1"/>
</dbReference>
<gene>
    <name evidence="6" type="ORF">SAMN02745775_10559</name>
</gene>
<dbReference type="PRINTS" id="PR00455">
    <property type="entry name" value="HTHTETR"/>
</dbReference>
<evidence type="ECO:0000256" key="3">
    <source>
        <dbReference type="ARBA" id="ARBA00023163"/>
    </source>
</evidence>
<dbReference type="PANTHER" id="PTHR30055:SF223">
    <property type="entry name" value="HTH-TYPE TRANSCRIPTIONAL REGULATOR UIDR"/>
    <property type="match status" value="1"/>
</dbReference>
<dbReference type="Gene3D" id="1.10.357.10">
    <property type="entry name" value="Tetracycline Repressor, domain 2"/>
    <property type="match status" value="1"/>
</dbReference>
<evidence type="ECO:0000256" key="2">
    <source>
        <dbReference type="ARBA" id="ARBA00023125"/>
    </source>
</evidence>